<keyword evidence="1" id="KW-0175">Coiled coil</keyword>
<feature type="compositionally biased region" description="Basic and acidic residues" evidence="2">
    <location>
        <begin position="359"/>
        <end position="371"/>
    </location>
</feature>
<proteinExistence type="predicted"/>
<feature type="compositionally biased region" description="Low complexity" evidence="2">
    <location>
        <begin position="382"/>
        <end position="412"/>
    </location>
</feature>
<feature type="compositionally biased region" description="Low complexity" evidence="2">
    <location>
        <begin position="16"/>
        <end position="28"/>
    </location>
</feature>
<dbReference type="Proteomes" id="UP000770015">
    <property type="component" value="Unassembled WGS sequence"/>
</dbReference>
<feature type="region of interest" description="Disordered" evidence="2">
    <location>
        <begin position="181"/>
        <end position="200"/>
    </location>
</feature>
<feature type="region of interest" description="Disordered" evidence="2">
    <location>
        <begin position="1"/>
        <end position="30"/>
    </location>
</feature>
<evidence type="ECO:0000259" key="3">
    <source>
        <dbReference type="Pfam" id="PF20497"/>
    </source>
</evidence>
<dbReference type="Pfam" id="PF20497">
    <property type="entry name" value="SWI-SNF_Ssr4_C"/>
    <property type="match status" value="1"/>
</dbReference>
<feature type="compositionally biased region" description="Polar residues" evidence="2">
    <location>
        <begin position="305"/>
        <end position="325"/>
    </location>
</feature>
<name>A0A9P8VA63_9PEZI</name>
<evidence type="ECO:0000256" key="2">
    <source>
        <dbReference type="SAM" id="MobiDB-lite"/>
    </source>
</evidence>
<protein>
    <recommendedName>
        <fullName evidence="3">SWI/SNF and RSC complexes subunit Ssr4 C-terminal domain-containing protein</fullName>
    </recommendedName>
</protein>
<evidence type="ECO:0000313" key="4">
    <source>
        <dbReference type="EMBL" id="KAH6685314.1"/>
    </source>
</evidence>
<feature type="region of interest" description="Disordered" evidence="2">
    <location>
        <begin position="225"/>
        <end position="489"/>
    </location>
</feature>
<sequence length="489" mass="50851">MAYPPAPPPSSRSRRAMPQQPPQAQAQPPAVPEFIDQEEQDVFDILTPRDLALARYRQNHEWMEEVISSPYSFHQLEPPELGLGLRGQMGSLTDGIFNAPGGDALNAYPEKPYVGRLDSGQAEAFRKRAQEYIDSEKAEIEKMKAEHAKMMASLKSSSSVRQAEKDLRLSVEERGPEFWRLEGRTAEGEEGGSAWSQKHNKKVDDIVAQVEAQLGHRIAALNEVSRIQDGGYREPAPKPVKQPTPPAPVQPPQPAAAAAASGGDDLSRRPSQAGSQNSGVMVDDNDIDMGGTAAGLLDQMHTGFSAGSTPLNFPTPGGLNSNAGTPANMNVPSPAPNPPSNPQEEKKEAPQDVAMGGTEADKSGTGDKGEDWVVVPKGGVSPDGTATPADAAGQAAKPAQAQAAAPKPVSAAGTPAVTEGDANDFSSLGDLDTAGDALAEFGTPGGLDGAAGSLGEGLDLNMDMEDSAFGDAFHGVGQGGTPGGQSEGS</sequence>
<dbReference type="OrthoDB" id="5321006at2759"/>
<feature type="compositionally biased region" description="Polar residues" evidence="2">
    <location>
        <begin position="269"/>
        <end position="279"/>
    </location>
</feature>
<evidence type="ECO:0000313" key="5">
    <source>
        <dbReference type="Proteomes" id="UP000770015"/>
    </source>
</evidence>
<feature type="compositionally biased region" description="Pro residues" evidence="2">
    <location>
        <begin position="1"/>
        <end position="10"/>
    </location>
</feature>
<reference evidence="4" key="1">
    <citation type="journal article" date="2021" name="Nat. Commun.">
        <title>Genetic determinants of endophytism in the Arabidopsis root mycobiome.</title>
        <authorList>
            <person name="Mesny F."/>
            <person name="Miyauchi S."/>
            <person name="Thiergart T."/>
            <person name="Pickel B."/>
            <person name="Atanasova L."/>
            <person name="Karlsson M."/>
            <person name="Huettel B."/>
            <person name="Barry K.W."/>
            <person name="Haridas S."/>
            <person name="Chen C."/>
            <person name="Bauer D."/>
            <person name="Andreopoulos W."/>
            <person name="Pangilinan J."/>
            <person name="LaButti K."/>
            <person name="Riley R."/>
            <person name="Lipzen A."/>
            <person name="Clum A."/>
            <person name="Drula E."/>
            <person name="Henrissat B."/>
            <person name="Kohler A."/>
            <person name="Grigoriev I.V."/>
            <person name="Martin F.M."/>
            <person name="Hacquard S."/>
        </authorList>
    </citation>
    <scope>NUCLEOTIDE SEQUENCE</scope>
    <source>
        <strain evidence="4">MPI-SDFR-AT-0117</strain>
    </source>
</reference>
<feature type="coiled-coil region" evidence="1">
    <location>
        <begin position="126"/>
        <end position="153"/>
    </location>
</feature>
<feature type="compositionally biased region" description="Pro residues" evidence="2">
    <location>
        <begin position="237"/>
        <end position="254"/>
    </location>
</feature>
<accession>A0A9P8VA63</accession>
<dbReference type="InterPro" id="IPR046464">
    <property type="entry name" value="SWI-SNF_Ssr4_C"/>
</dbReference>
<keyword evidence="5" id="KW-1185">Reference proteome</keyword>
<gene>
    <name evidence="4" type="ORF">F5X68DRAFT_209922</name>
</gene>
<feature type="compositionally biased region" description="Gly residues" evidence="2">
    <location>
        <begin position="443"/>
        <end position="455"/>
    </location>
</feature>
<feature type="compositionally biased region" description="Gly residues" evidence="2">
    <location>
        <begin position="476"/>
        <end position="489"/>
    </location>
</feature>
<organism evidence="4 5">
    <name type="scientific">Plectosphaerella plurivora</name>
    <dbReference type="NCBI Taxonomy" id="936078"/>
    <lineage>
        <taxon>Eukaryota</taxon>
        <taxon>Fungi</taxon>
        <taxon>Dikarya</taxon>
        <taxon>Ascomycota</taxon>
        <taxon>Pezizomycotina</taxon>
        <taxon>Sordariomycetes</taxon>
        <taxon>Hypocreomycetidae</taxon>
        <taxon>Glomerellales</taxon>
        <taxon>Plectosphaerellaceae</taxon>
        <taxon>Plectosphaerella</taxon>
    </lineage>
</organism>
<comment type="caution">
    <text evidence="4">The sequence shown here is derived from an EMBL/GenBank/DDBJ whole genome shotgun (WGS) entry which is preliminary data.</text>
</comment>
<dbReference type="AlphaFoldDB" id="A0A9P8VA63"/>
<evidence type="ECO:0000256" key="1">
    <source>
        <dbReference type="SAM" id="Coils"/>
    </source>
</evidence>
<dbReference type="EMBL" id="JAGSXJ010000015">
    <property type="protein sequence ID" value="KAH6685314.1"/>
    <property type="molecule type" value="Genomic_DNA"/>
</dbReference>
<feature type="domain" description="SWI/SNF and RSC complexes subunit Ssr4 C-terminal" evidence="3">
    <location>
        <begin position="38"/>
        <end position="478"/>
    </location>
</feature>